<dbReference type="InterPro" id="IPR020904">
    <property type="entry name" value="Sc_DH/Rdtase_CS"/>
</dbReference>
<dbReference type="eggNOG" id="COG0300">
    <property type="taxonomic scope" value="Bacteria"/>
</dbReference>
<evidence type="ECO:0000256" key="1">
    <source>
        <dbReference type="ARBA" id="ARBA00006484"/>
    </source>
</evidence>
<name>A0A091C0A1_9GAMM</name>
<dbReference type="Gene3D" id="3.40.50.720">
    <property type="entry name" value="NAD(P)-binding Rossmann-like Domain"/>
    <property type="match status" value="1"/>
</dbReference>
<evidence type="ECO:0000256" key="3">
    <source>
        <dbReference type="RuleBase" id="RU000363"/>
    </source>
</evidence>
<evidence type="ECO:0000313" key="5">
    <source>
        <dbReference type="Proteomes" id="UP000029391"/>
    </source>
</evidence>
<keyword evidence="5" id="KW-1185">Reference proteome</keyword>
<dbReference type="EMBL" id="AWXU01000026">
    <property type="protein sequence ID" value="KFN50045.1"/>
    <property type="molecule type" value="Genomic_DNA"/>
</dbReference>
<comment type="similarity">
    <text evidence="1 3">Belongs to the short-chain dehydrogenases/reductases (SDR) family.</text>
</comment>
<protein>
    <recommendedName>
        <fullName evidence="6">Short-chain dehydrogenase</fullName>
    </recommendedName>
</protein>
<dbReference type="InterPro" id="IPR036291">
    <property type="entry name" value="NAD(P)-bd_dom_sf"/>
</dbReference>
<reference evidence="4 5" key="1">
    <citation type="submission" date="2013-09" db="EMBL/GenBank/DDBJ databases">
        <title>Genome sequencing of Arenimonas composti.</title>
        <authorList>
            <person name="Chen F."/>
            <person name="Wang G."/>
        </authorList>
    </citation>
    <scope>NUCLEOTIDE SEQUENCE [LARGE SCALE GENOMIC DNA]</scope>
    <source>
        <strain evidence="4 5">TR7-09</strain>
    </source>
</reference>
<accession>A0A091C0A1</accession>
<dbReference type="Proteomes" id="UP000029391">
    <property type="component" value="Unassembled WGS sequence"/>
</dbReference>
<proteinExistence type="inferred from homology"/>
<comment type="caution">
    <text evidence="4">The sequence shown here is derived from an EMBL/GenBank/DDBJ whole genome shotgun (WGS) entry which is preliminary data.</text>
</comment>
<dbReference type="Pfam" id="PF00106">
    <property type="entry name" value="adh_short"/>
    <property type="match status" value="1"/>
</dbReference>
<dbReference type="CDD" id="cd05233">
    <property type="entry name" value="SDR_c"/>
    <property type="match status" value="1"/>
</dbReference>
<dbReference type="GO" id="GO:0016491">
    <property type="term" value="F:oxidoreductase activity"/>
    <property type="evidence" value="ECO:0007669"/>
    <property type="project" value="UniProtKB-KW"/>
</dbReference>
<dbReference type="AlphaFoldDB" id="A0A091C0A1"/>
<organism evidence="4 5">
    <name type="scientific">Arenimonas composti TR7-09 = DSM 18010</name>
    <dbReference type="NCBI Taxonomy" id="1121013"/>
    <lineage>
        <taxon>Bacteria</taxon>
        <taxon>Pseudomonadati</taxon>
        <taxon>Pseudomonadota</taxon>
        <taxon>Gammaproteobacteria</taxon>
        <taxon>Lysobacterales</taxon>
        <taxon>Lysobacteraceae</taxon>
        <taxon>Arenimonas</taxon>
    </lineage>
</organism>
<evidence type="ECO:0008006" key="6">
    <source>
        <dbReference type="Google" id="ProtNLM"/>
    </source>
</evidence>
<evidence type="ECO:0000256" key="2">
    <source>
        <dbReference type="ARBA" id="ARBA00023002"/>
    </source>
</evidence>
<dbReference type="GO" id="GO:0016020">
    <property type="term" value="C:membrane"/>
    <property type="evidence" value="ECO:0007669"/>
    <property type="project" value="TreeGrafter"/>
</dbReference>
<dbReference type="InterPro" id="IPR002347">
    <property type="entry name" value="SDR_fam"/>
</dbReference>
<dbReference type="PRINTS" id="PR00080">
    <property type="entry name" value="SDRFAMILY"/>
</dbReference>
<dbReference type="PANTHER" id="PTHR44196:SF1">
    <property type="entry name" value="DEHYDROGENASE_REDUCTASE SDR FAMILY MEMBER 7B"/>
    <property type="match status" value="1"/>
</dbReference>
<evidence type="ECO:0000313" key="4">
    <source>
        <dbReference type="EMBL" id="KFN50045.1"/>
    </source>
</evidence>
<gene>
    <name evidence="4" type="ORF">P873_08375</name>
</gene>
<sequence>MITGAGSGLGQALAHRYARAGARVACVDLDAARAELTRAALPGSGHLALQADVGGDDSMEQLHERIATAWGGLDVLVNNAGIATGGAMVDTTMDEWHAAIEVNLLGVVRGCRLFVPMLLAGGGGQVINTASFAGLAGAPGIMSYGVTKAAVVALSEQLRAELHDRGVRVSVLCPAFFQTNLLQSWRGDPRLRGFAEKMMATSPDTLDAVADRVFAAVERGEFLVLPTRDEPMRWRLKRWLPGFYFRRLLARLRAKAATH</sequence>
<dbReference type="SUPFAM" id="SSF51735">
    <property type="entry name" value="NAD(P)-binding Rossmann-fold domains"/>
    <property type="match status" value="1"/>
</dbReference>
<dbReference type="PANTHER" id="PTHR44196">
    <property type="entry name" value="DEHYDROGENASE/REDUCTASE SDR FAMILY MEMBER 7B"/>
    <property type="match status" value="1"/>
</dbReference>
<dbReference type="PROSITE" id="PS00061">
    <property type="entry name" value="ADH_SHORT"/>
    <property type="match status" value="1"/>
</dbReference>
<dbReference type="PRINTS" id="PR00081">
    <property type="entry name" value="GDHRDH"/>
</dbReference>
<keyword evidence="2" id="KW-0560">Oxidoreductase</keyword>
<dbReference type="STRING" id="1121013.GCA_000426365_02242"/>